<dbReference type="AlphaFoldDB" id="A0A0L0KBG3"/>
<dbReference type="RefSeq" id="WP_050371145.1">
    <property type="nucleotide sequence ID" value="NZ_KQ257818.1"/>
</dbReference>
<proteinExistence type="predicted"/>
<protein>
    <submittedName>
        <fullName evidence="2">Uncharacterized protein</fullName>
    </submittedName>
</protein>
<dbReference type="PATRIC" id="fig|42234.21.peg.3129"/>
<evidence type="ECO:0000313" key="3">
    <source>
        <dbReference type="Proteomes" id="UP000037151"/>
    </source>
</evidence>
<dbReference type="Proteomes" id="UP000037151">
    <property type="component" value="Unassembled WGS sequence"/>
</dbReference>
<organism evidence="2 3">
    <name type="scientific">Streptomyces acidiscabies</name>
    <dbReference type="NCBI Taxonomy" id="42234"/>
    <lineage>
        <taxon>Bacteria</taxon>
        <taxon>Bacillati</taxon>
        <taxon>Actinomycetota</taxon>
        <taxon>Actinomycetes</taxon>
        <taxon>Kitasatosporales</taxon>
        <taxon>Streptomycetaceae</taxon>
        <taxon>Streptomyces</taxon>
    </lineage>
</organism>
<comment type="caution">
    <text evidence="2">The sequence shown here is derived from an EMBL/GenBank/DDBJ whole genome shotgun (WGS) entry which is preliminary data.</text>
</comment>
<evidence type="ECO:0000313" key="2">
    <source>
        <dbReference type="EMBL" id="KND35010.1"/>
    </source>
</evidence>
<feature type="compositionally biased region" description="Basic and acidic residues" evidence="1">
    <location>
        <begin position="720"/>
        <end position="734"/>
    </location>
</feature>
<evidence type="ECO:0000256" key="1">
    <source>
        <dbReference type="SAM" id="MobiDB-lite"/>
    </source>
</evidence>
<accession>A0A0L0KBG3</accession>
<sequence>MKFDALYHANFALLSAAVTDWGTLVKSLEQLQKDAEDGLHKAANKANWAGVNSQISREFIGKTAGEFADAHTQANSIYRILNDTLGELKSFHQQLTTAVEGAHTKGFTVLPSGDGFMVTLTTRPQDPAGKEPDRTAEMTGVRDDIQKILNQASTSDSSAATVLKALADQSELGFSGADYKDRDTAAAAVKEADDLARLAKKDPHDLTVKEFDQLNAGFKKYGADPLFAERFATSLGPQKTLEFWSGLTDGRNYDVVDKRRDQLDDLQRGLSLTLAGASQSDSAAMNTWKNDMTGLGEKRFGSDSGPMGFQVMSNLMRVGDYDDKFLTDYGSRMMATERKITGNGEHPNRFWQFGGAMGTAQRLNFLGDDMGADPLTGYMRGLANSPDAATAFFNEDYVTKDDPDNPFERDSHKTGLSNFQYLFEERDWPQETSLEGDDLHTGQNYMAMALEAATTGHPAGEMPTIDTPAHTSEQTRLFESVVSSIADSPERLTDNGYMSDSVGQITSEYLPDINRAMTDDDDGDTDRLFPVSGASATLNHRDATALLISVGQNPEGYAAVEVGNKSYMANLMDYHMNPDLSSGDRYSQDTQFAIEQIAHGSGEVSGTLAIGRQEAIAGPADEDDKAYEHSVAQWKNTASGAVGTGIGVGVSFIATPVGGAIAGGIAGSVSSLVLEELFQDAEGHAKDDAGAAMGEQWETGVDQNSAYTEKAAELAAKAHNRTDLQESSIDEKARAAAQQGFRAAGANSQFMTPHLKTDI</sequence>
<name>A0A0L0KBG3_9ACTN</name>
<reference evidence="3" key="1">
    <citation type="submission" date="2014-07" db="EMBL/GenBank/DDBJ databases">
        <title>Genome sequencing of plant-pathogenic Streptomyces species.</title>
        <authorList>
            <person name="Harrison J."/>
            <person name="Sapp M."/>
            <person name="Thwaites R."/>
            <person name="Studholme D.J."/>
        </authorList>
    </citation>
    <scope>NUCLEOTIDE SEQUENCE [LARGE SCALE GENOMIC DNA]</scope>
    <source>
        <strain evidence="3">NCPPB 4445</strain>
    </source>
</reference>
<dbReference type="EMBL" id="JPPY01000100">
    <property type="protein sequence ID" value="KND35010.1"/>
    <property type="molecule type" value="Genomic_DNA"/>
</dbReference>
<gene>
    <name evidence="2" type="ORF">IQ63_15175</name>
</gene>
<dbReference type="OrthoDB" id="3846417at2"/>
<feature type="region of interest" description="Disordered" evidence="1">
    <location>
        <begin position="719"/>
        <end position="738"/>
    </location>
</feature>